<dbReference type="PANTHER" id="PTHR36505">
    <property type="entry name" value="BLR1072 PROTEIN"/>
    <property type="match status" value="1"/>
</dbReference>
<dbReference type="PANTHER" id="PTHR36505:SF1">
    <property type="entry name" value="BLR1072 PROTEIN"/>
    <property type="match status" value="1"/>
</dbReference>
<dbReference type="HOGENOM" id="CLU_108884_1_1_2"/>
<reference evidence="2 3" key="1">
    <citation type="journal article" date="2002" name="Genome Res.">
        <title>The genome of Methanosarcina acetivorans reveals extensive metabolic and physiological diversity.</title>
        <authorList>
            <person name="Galagan J.E."/>
            <person name="Nusbaum C."/>
            <person name="Roy A."/>
            <person name="Endrizzi M.G."/>
            <person name="Macdonald P."/>
            <person name="FitzHugh W."/>
            <person name="Calvo S."/>
            <person name="Engels R."/>
            <person name="Smirnov S."/>
            <person name="Atnoor D."/>
            <person name="Brown A."/>
            <person name="Allen N."/>
            <person name="Naylor J."/>
            <person name="Stange-Thomann N."/>
            <person name="DeArellano K."/>
            <person name="Johnson R."/>
            <person name="Linton L."/>
            <person name="McEwan P."/>
            <person name="McKernan K."/>
            <person name="Talamas J."/>
            <person name="Tirrell A."/>
            <person name="Ye W."/>
            <person name="Zimmer A."/>
            <person name="Barber R.D."/>
            <person name="Cann I."/>
            <person name="Graham D.E."/>
            <person name="Grahame D.A."/>
            <person name="Guss A."/>
            <person name="Hedderich R."/>
            <person name="Ingram-Smith C."/>
            <person name="Kuettner C.H."/>
            <person name="Krzycki J.A."/>
            <person name="Leigh J.A."/>
            <person name="Li W."/>
            <person name="Liu J."/>
            <person name="Mukhopadhyay B."/>
            <person name="Reeve J.N."/>
            <person name="Smith K."/>
            <person name="Springer T.A."/>
            <person name="Umayam L.A."/>
            <person name="White O."/>
            <person name="White R.H."/>
            <person name="de Macario E.C."/>
            <person name="Ferry J.G."/>
            <person name="Jarrell K.F."/>
            <person name="Jing H."/>
            <person name="Macario A.J.L."/>
            <person name="Paulsen I."/>
            <person name="Pritchett M."/>
            <person name="Sowers K.R."/>
            <person name="Swanson R.V."/>
            <person name="Zinder S.H."/>
            <person name="Lander E."/>
            <person name="Metcalf W.W."/>
            <person name="Birren B."/>
        </authorList>
    </citation>
    <scope>NUCLEOTIDE SEQUENCE [LARGE SCALE GENOMIC DNA]</scope>
    <source>
        <strain evidence="3">ATCC 35395 / DSM 2834 / JCM 12185 / C2A</strain>
    </source>
</reference>
<accession>Q8TTG0</accession>
<name>Q8TTG0_METAC</name>
<dbReference type="SUPFAM" id="SSF50346">
    <property type="entry name" value="PRC-barrel domain"/>
    <property type="match status" value="1"/>
</dbReference>
<dbReference type="EnsemblBacteria" id="AAM03921">
    <property type="protein sequence ID" value="AAM03921"/>
    <property type="gene ID" value="MA_0477"/>
</dbReference>
<evidence type="ECO:0000259" key="1">
    <source>
        <dbReference type="Pfam" id="PF05239"/>
    </source>
</evidence>
<dbReference type="InterPro" id="IPR011033">
    <property type="entry name" value="PRC_barrel-like_sf"/>
</dbReference>
<sequence length="126" mass="14527">MRCMGIAEETQVPRNRTFVAATEIKGSKILTVKDEELGTIKEVMIDSEWGRIAYVVFACDCFLGMKCKFFAIPWGALHTSRGDYILKVDKDAFKTAEGLDENVWTLNHNDLVKVYEQYNLHPYWEI</sequence>
<dbReference type="KEGG" id="mac:MA_0477"/>
<dbReference type="Pfam" id="PF05239">
    <property type="entry name" value="PRC"/>
    <property type="match status" value="1"/>
</dbReference>
<dbReference type="Gene3D" id="2.30.30.240">
    <property type="entry name" value="PRC-barrel domain"/>
    <property type="match status" value="1"/>
</dbReference>
<dbReference type="InParanoid" id="Q8TTG0"/>
<dbReference type="Proteomes" id="UP000002487">
    <property type="component" value="Chromosome"/>
</dbReference>
<evidence type="ECO:0000313" key="3">
    <source>
        <dbReference type="Proteomes" id="UP000002487"/>
    </source>
</evidence>
<protein>
    <recommendedName>
        <fullName evidence="1">PRC-barrel domain-containing protein</fullName>
    </recommendedName>
</protein>
<feature type="domain" description="PRC-barrel" evidence="1">
    <location>
        <begin position="18"/>
        <end position="91"/>
    </location>
</feature>
<dbReference type="PhylomeDB" id="Q8TTG0"/>
<proteinExistence type="predicted"/>
<evidence type="ECO:0000313" key="2">
    <source>
        <dbReference type="EMBL" id="AAM03921.1"/>
    </source>
</evidence>
<gene>
    <name evidence="2" type="ordered locus">MA_0477</name>
</gene>
<keyword evidence="3" id="KW-1185">Reference proteome</keyword>
<dbReference type="AlphaFoldDB" id="Q8TTG0"/>
<organism evidence="2 3">
    <name type="scientific">Methanosarcina acetivorans (strain ATCC 35395 / DSM 2834 / JCM 12185 / C2A)</name>
    <dbReference type="NCBI Taxonomy" id="188937"/>
    <lineage>
        <taxon>Archaea</taxon>
        <taxon>Methanobacteriati</taxon>
        <taxon>Methanobacteriota</taxon>
        <taxon>Stenosarchaea group</taxon>
        <taxon>Methanomicrobia</taxon>
        <taxon>Methanosarcinales</taxon>
        <taxon>Methanosarcinaceae</taxon>
        <taxon>Methanosarcina</taxon>
    </lineage>
</organism>
<dbReference type="EMBL" id="AE010299">
    <property type="protein sequence ID" value="AAM03921.1"/>
    <property type="molecule type" value="Genomic_DNA"/>
</dbReference>
<dbReference type="InterPro" id="IPR027275">
    <property type="entry name" value="PRC-brl_dom"/>
</dbReference>